<feature type="region of interest" description="Disordered" evidence="1">
    <location>
        <begin position="651"/>
        <end position="706"/>
    </location>
</feature>
<dbReference type="Gene3D" id="1.25.40.10">
    <property type="entry name" value="Tetratricopeptide repeat domain"/>
    <property type="match status" value="1"/>
</dbReference>
<sequence length="934" mass="105844">MKSYVQNKDGRGTLGKPKNLPVQRRNPRANRQPAVKRSPAKVTPRQAVRDPSPPESEDEAYGGSAGSEEEELRQFAETDESEQRYQTTDESEDQEVNELYYHNDRGKGNPNSQSQEEEIDLEQTFGDDERKCVKEFREAYNAYSKVPQNVETNEMPLEDEIQHLCALAAVYTRSATGTLNVHNLLRASGLYNVCLKRCEGRRPDLYQQIREALTNCEETAMRRILKLKSTQCHLFAHEKKREQHLKELKEIRDISSADFKCIKDCFREFPSANTLLKQKAPSRRHIAAEENIMATTSLMFGEITERVKALIAGLVAECIELQGSPPCKFAVVGNHKLSSKDLSPFDPISVFVLIENDSAGVRAYFRNILTLLGMKILNLGETSLLSLNIRSIAWFTNNAKPSGFSLANYIGDIEKKEFSIIPLECIRTPKDLLSLALGDKQSVRVAVLNLLSSMTFITGDLKLYKELGPVRSAVLQREQTDKLYKRSLFSRYQSLVMSTDPLSRFALRDGNEDEIQSNVMSLVGEFMTLFSEMYKSFTSEGTINKLEEMMPTGATISYSSTTITTELRESRGIVSMISTRLDTPTSETPSPEPVRLPDIPLVQRKKDTWTVLEEPSTEAASPPLEYNDAMRKLKEKKTLLHNEYRKSVYYHVPRGPSVGRSTNQGGAKSDVSSSTASSGPGNTWKRQKKPKPKPRPKTPPNMPTPEPIERFVYIVPAFDGKQKNLLTPESARCLILLHSLTSAITLSNRSATCQMSTPHEAAFTISSKDYEELMSDDDEFVVALTNFQNRRYPQCCKAIYKYLENRSDITFIGEPFPADFTEVCMELLEDGVIPNERYTTVHLIMAHSQMRQGVYDEALSHWSELLSKAERAKDKANIYENIAECCIKLSRRENALKAITRSVNMYREAQVANKMLNFDEDLERVNRMRSQIER</sequence>
<dbReference type="OrthoDB" id="10260758at2759"/>
<dbReference type="AlphaFoldDB" id="A0A7J7JHI3"/>
<evidence type="ECO:0000313" key="3">
    <source>
        <dbReference type="Proteomes" id="UP000593567"/>
    </source>
</evidence>
<feature type="compositionally biased region" description="Low complexity" evidence="1">
    <location>
        <begin position="669"/>
        <end position="678"/>
    </location>
</feature>
<dbReference type="InterPro" id="IPR011990">
    <property type="entry name" value="TPR-like_helical_dom_sf"/>
</dbReference>
<dbReference type="SUPFAM" id="SSF48452">
    <property type="entry name" value="TPR-like"/>
    <property type="match status" value="1"/>
</dbReference>
<protein>
    <submittedName>
        <fullName evidence="2">Uncharacterized protein</fullName>
    </submittedName>
</protein>
<feature type="compositionally biased region" description="Basic residues" evidence="1">
    <location>
        <begin position="685"/>
        <end position="696"/>
    </location>
</feature>
<accession>A0A7J7JHI3</accession>
<evidence type="ECO:0000256" key="1">
    <source>
        <dbReference type="SAM" id="MobiDB-lite"/>
    </source>
</evidence>
<dbReference type="EMBL" id="VXIV02002498">
    <property type="protein sequence ID" value="KAF6025084.1"/>
    <property type="molecule type" value="Genomic_DNA"/>
</dbReference>
<feature type="compositionally biased region" description="Pro residues" evidence="1">
    <location>
        <begin position="697"/>
        <end position="706"/>
    </location>
</feature>
<gene>
    <name evidence="2" type="ORF">EB796_016611</name>
</gene>
<organism evidence="2 3">
    <name type="scientific">Bugula neritina</name>
    <name type="common">Brown bryozoan</name>
    <name type="synonym">Sertularia neritina</name>
    <dbReference type="NCBI Taxonomy" id="10212"/>
    <lineage>
        <taxon>Eukaryota</taxon>
        <taxon>Metazoa</taxon>
        <taxon>Spiralia</taxon>
        <taxon>Lophotrochozoa</taxon>
        <taxon>Bryozoa</taxon>
        <taxon>Gymnolaemata</taxon>
        <taxon>Cheilostomatida</taxon>
        <taxon>Flustrina</taxon>
        <taxon>Buguloidea</taxon>
        <taxon>Bugulidae</taxon>
        <taxon>Bugula</taxon>
    </lineage>
</organism>
<dbReference type="Proteomes" id="UP000593567">
    <property type="component" value="Unassembled WGS sequence"/>
</dbReference>
<reference evidence="2" key="1">
    <citation type="submission" date="2020-06" db="EMBL/GenBank/DDBJ databases">
        <title>Draft genome of Bugula neritina, a colonial animal packing powerful symbionts and potential medicines.</title>
        <authorList>
            <person name="Rayko M."/>
        </authorList>
    </citation>
    <scope>NUCLEOTIDE SEQUENCE [LARGE SCALE GENOMIC DNA]</scope>
    <source>
        <strain evidence="2">Kwan_BN1</strain>
    </source>
</reference>
<evidence type="ECO:0000313" key="2">
    <source>
        <dbReference type="EMBL" id="KAF6025084.1"/>
    </source>
</evidence>
<name>A0A7J7JHI3_BUGNE</name>
<dbReference type="PANTHER" id="PTHR19959:SF119">
    <property type="entry name" value="FUNGAL LIPASE-LIKE DOMAIN-CONTAINING PROTEIN"/>
    <property type="match status" value="1"/>
</dbReference>
<feature type="region of interest" description="Disordered" evidence="1">
    <location>
        <begin position="1"/>
        <end position="125"/>
    </location>
</feature>
<comment type="caution">
    <text evidence="2">The sequence shown here is derived from an EMBL/GenBank/DDBJ whole genome shotgun (WGS) entry which is preliminary data.</text>
</comment>
<keyword evidence="3" id="KW-1185">Reference proteome</keyword>
<proteinExistence type="predicted"/>
<dbReference type="PANTHER" id="PTHR19959">
    <property type="entry name" value="KINESIN LIGHT CHAIN"/>
    <property type="match status" value="1"/>
</dbReference>